<keyword evidence="4" id="KW-1185">Reference proteome</keyword>
<dbReference type="PANTHER" id="PTHR30535:SF34">
    <property type="entry name" value="MOLYBDATE-BINDING PROTEIN MOLA"/>
    <property type="match status" value="1"/>
</dbReference>
<evidence type="ECO:0000256" key="1">
    <source>
        <dbReference type="SAM" id="Phobius"/>
    </source>
</evidence>
<dbReference type="AlphaFoldDB" id="A0A420EA90"/>
<dbReference type="RefSeq" id="WP_120325981.1">
    <property type="nucleotide sequence ID" value="NZ_RAPF01000014.1"/>
</dbReference>
<proteinExistence type="predicted"/>
<keyword evidence="1" id="KW-0812">Transmembrane</keyword>
<dbReference type="Gene3D" id="3.40.50.1980">
    <property type="entry name" value="Nitrogenase molybdenum iron protein domain"/>
    <property type="match status" value="2"/>
</dbReference>
<reference evidence="3 4" key="1">
    <citation type="submission" date="2018-09" db="EMBL/GenBank/DDBJ databases">
        <title>Altererythrobacter spongiae sp. nov., isolated from a marine sponge.</title>
        <authorList>
            <person name="Zhuang L."/>
            <person name="Luo L."/>
        </authorList>
    </citation>
    <scope>NUCLEOTIDE SEQUENCE [LARGE SCALE GENOMIC DNA]</scope>
    <source>
        <strain evidence="3 4">HN-Y73</strain>
    </source>
</reference>
<protein>
    <submittedName>
        <fullName evidence="3">ABC transporter substrate-binding protein</fullName>
    </submittedName>
</protein>
<evidence type="ECO:0000259" key="2">
    <source>
        <dbReference type="PROSITE" id="PS50983"/>
    </source>
</evidence>
<accession>A0A420EA90</accession>
<organism evidence="3 4">
    <name type="scientific">Altericroceibacterium spongiae</name>
    <dbReference type="NCBI Taxonomy" id="2320269"/>
    <lineage>
        <taxon>Bacteria</taxon>
        <taxon>Pseudomonadati</taxon>
        <taxon>Pseudomonadota</taxon>
        <taxon>Alphaproteobacteria</taxon>
        <taxon>Sphingomonadales</taxon>
        <taxon>Erythrobacteraceae</taxon>
        <taxon>Altericroceibacterium</taxon>
    </lineage>
</organism>
<evidence type="ECO:0000313" key="3">
    <source>
        <dbReference type="EMBL" id="RKF17603.1"/>
    </source>
</evidence>
<feature type="domain" description="Fe/B12 periplasmic-binding" evidence="2">
    <location>
        <begin position="61"/>
        <end position="359"/>
    </location>
</feature>
<dbReference type="Pfam" id="PF01497">
    <property type="entry name" value="Peripla_BP_2"/>
    <property type="match status" value="1"/>
</dbReference>
<dbReference type="SUPFAM" id="SSF53807">
    <property type="entry name" value="Helical backbone' metal receptor"/>
    <property type="match status" value="1"/>
</dbReference>
<gene>
    <name evidence="3" type="ORF">D6851_16380</name>
</gene>
<comment type="caution">
    <text evidence="3">The sequence shown here is derived from an EMBL/GenBank/DDBJ whole genome shotgun (WGS) entry which is preliminary data.</text>
</comment>
<keyword evidence="1" id="KW-0472">Membrane</keyword>
<dbReference type="PROSITE" id="PS50983">
    <property type="entry name" value="FE_B12_PBP"/>
    <property type="match status" value="1"/>
</dbReference>
<keyword evidence="1" id="KW-1133">Transmembrane helix</keyword>
<feature type="transmembrane region" description="Helical" evidence="1">
    <location>
        <begin position="12"/>
        <end position="31"/>
    </location>
</feature>
<dbReference type="InterPro" id="IPR050902">
    <property type="entry name" value="ABC_Transporter_SBP"/>
</dbReference>
<dbReference type="EMBL" id="RAPF01000014">
    <property type="protein sequence ID" value="RKF17603.1"/>
    <property type="molecule type" value="Genomic_DNA"/>
</dbReference>
<dbReference type="PANTHER" id="PTHR30535">
    <property type="entry name" value="VITAMIN B12-BINDING PROTEIN"/>
    <property type="match status" value="1"/>
</dbReference>
<sequence length="386" mass="41186">MPSPAPNRNKSVLLGAAVLVALALLAILMFWQGGEQKDGSSSSAPAELTDISGRPITIDGPVQSIAIDDSRYLVALGLIHPDPVSLLAAWPKDVNRLGTDTYQRYLAKSPELADLPVISSSAGNFNMEALLAAAPDVALLSLESGISDAQIDQLEAAGIHVVIVDFFVKPFDNLEPSLRILGKLTGREQQAEDFIAFRAEHMKRIADAVAKLPASNRPKVFLEAHAGISNDCCNSPGRGNIGDYIDFVGGHNIGADVISQSFGKLNLEYVIAQDPKVYITTGGPHLAKAGGLVLGPEFTPEEARASLAKVAERRGISGLSAVASGNTHGFSHQLINSPLDIVAIETFAKWIHPEVFPDIDPAQTLETINNRFLAVPYDGTYWVDLP</sequence>
<dbReference type="OrthoDB" id="9775594at2"/>
<evidence type="ECO:0000313" key="4">
    <source>
        <dbReference type="Proteomes" id="UP000284395"/>
    </source>
</evidence>
<dbReference type="Proteomes" id="UP000284395">
    <property type="component" value="Unassembled WGS sequence"/>
</dbReference>
<dbReference type="InterPro" id="IPR002491">
    <property type="entry name" value="ABC_transptr_periplasmic_BD"/>
</dbReference>
<name>A0A420EA90_9SPHN</name>